<proteinExistence type="predicted"/>
<keyword evidence="1" id="KW-0805">Transcription regulation</keyword>
<dbReference type="EMBL" id="FUWY01000005">
    <property type="protein sequence ID" value="SJZ85722.1"/>
    <property type="molecule type" value="Genomic_DNA"/>
</dbReference>
<dbReference type="InterPro" id="IPR009057">
    <property type="entry name" value="Homeodomain-like_sf"/>
</dbReference>
<sequence length="388" mass="45308">MYNKTTSAYFLKFGKITDSFRTNKDLKKKKFKVTNKVISTLYAYSQDVYVETVDGMAIVAIADKDNSYIPQLFVIHRNFKIYAGEYFSFITLTSSSTINLYTPTNTTRTTLDASSPIIYEPIQPKLMVSEICAYYYMVKSPGYKFYGESHRYFELTFVDSGELETNVEGTDYTLKNYDLLLYGPNQYHTQEITSNEPCSYLTIIFESNIQDYSSIINRVFHCPREYYQILDKFVKMTTSPLPYAKDLMISFIQELILHLLQYDLEEHITKPSTPIHQHFENELLEEILAYINQKIYEPLPVDDICDHFSISRSSLQNLFKDNLKVAPKQYINEAKLAKSKVLIKKSENTISEISSMLGFNSIHYFSRKFTHRYNITPSEYAKKIYDDQ</sequence>
<dbReference type="OrthoDB" id="1000129at2"/>
<dbReference type="SMART" id="SM00342">
    <property type="entry name" value="HTH_ARAC"/>
    <property type="match status" value="1"/>
</dbReference>
<evidence type="ECO:0000256" key="2">
    <source>
        <dbReference type="ARBA" id="ARBA00023125"/>
    </source>
</evidence>
<evidence type="ECO:0000313" key="5">
    <source>
        <dbReference type="EMBL" id="SJZ85722.1"/>
    </source>
</evidence>
<dbReference type="InterPro" id="IPR014710">
    <property type="entry name" value="RmlC-like_jellyroll"/>
</dbReference>
<evidence type="ECO:0000313" key="6">
    <source>
        <dbReference type="Proteomes" id="UP000243297"/>
    </source>
</evidence>
<feature type="domain" description="HTH araC/xylS-type" evidence="4">
    <location>
        <begin position="285"/>
        <end position="383"/>
    </location>
</feature>
<reference evidence="6" key="1">
    <citation type="submission" date="2017-02" db="EMBL/GenBank/DDBJ databases">
        <authorList>
            <person name="Varghese N."/>
            <person name="Submissions S."/>
        </authorList>
    </citation>
    <scope>NUCLEOTIDE SEQUENCE [LARGE SCALE GENOMIC DNA]</scope>
    <source>
        <strain evidence="6">ATCC 25662</strain>
    </source>
</reference>
<gene>
    <name evidence="5" type="ORF">SAMN02745191_1855</name>
</gene>
<dbReference type="InterPro" id="IPR018060">
    <property type="entry name" value="HTH_AraC"/>
</dbReference>
<protein>
    <submittedName>
        <fullName evidence="5">AraC-type DNA-binding protein</fullName>
    </submittedName>
</protein>
<dbReference type="Proteomes" id="UP000243297">
    <property type="component" value="Unassembled WGS sequence"/>
</dbReference>
<dbReference type="GO" id="GO:0043565">
    <property type="term" value="F:sequence-specific DNA binding"/>
    <property type="evidence" value="ECO:0007669"/>
    <property type="project" value="InterPro"/>
</dbReference>
<dbReference type="GO" id="GO:0003700">
    <property type="term" value="F:DNA-binding transcription factor activity"/>
    <property type="evidence" value="ECO:0007669"/>
    <property type="project" value="InterPro"/>
</dbReference>
<keyword evidence="6" id="KW-1185">Reference proteome</keyword>
<dbReference type="PRINTS" id="PR00032">
    <property type="entry name" value="HTHARAC"/>
</dbReference>
<name>A0A1T4P2S3_9FIRM</name>
<organism evidence="5 6">
    <name type="scientific">Anaerorhabdus furcosa</name>
    <dbReference type="NCBI Taxonomy" id="118967"/>
    <lineage>
        <taxon>Bacteria</taxon>
        <taxon>Bacillati</taxon>
        <taxon>Bacillota</taxon>
        <taxon>Erysipelotrichia</taxon>
        <taxon>Erysipelotrichales</taxon>
        <taxon>Erysipelotrichaceae</taxon>
        <taxon>Anaerorhabdus</taxon>
    </lineage>
</organism>
<evidence type="ECO:0000256" key="1">
    <source>
        <dbReference type="ARBA" id="ARBA00023015"/>
    </source>
</evidence>
<dbReference type="InterPro" id="IPR037923">
    <property type="entry name" value="HTH-like"/>
</dbReference>
<keyword evidence="3" id="KW-0804">Transcription</keyword>
<dbReference type="InterPro" id="IPR020449">
    <property type="entry name" value="Tscrpt_reg_AraC-type_HTH"/>
</dbReference>
<dbReference type="STRING" id="118967.SAMN02745191_1855"/>
<accession>A0A1T4P2S3</accession>
<dbReference type="InterPro" id="IPR018062">
    <property type="entry name" value="HTH_AraC-typ_CS"/>
</dbReference>
<dbReference type="SUPFAM" id="SSF46689">
    <property type="entry name" value="Homeodomain-like"/>
    <property type="match status" value="2"/>
</dbReference>
<dbReference type="AlphaFoldDB" id="A0A1T4P2S3"/>
<evidence type="ECO:0000256" key="3">
    <source>
        <dbReference type="ARBA" id="ARBA00023163"/>
    </source>
</evidence>
<dbReference type="SUPFAM" id="SSF51215">
    <property type="entry name" value="Regulatory protein AraC"/>
    <property type="match status" value="1"/>
</dbReference>
<keyword evidence="2 5" id="KW-0238">DNA-binding</keyword>
<dbReference type="Gene3D" id="1.10.10.60">
    <property type="entry name" value="Homeodomain-like"/>
    <property type="match status" value="2"/>
</dbReference>
<dbReference type="Pfam" id="PF12833">
    <property type="entry name" value="HTH_18"/>
    <property type="match status" value="1"/>
</dbReference>
<evidence type="ECO:0000259" key="4">
    <source>
        <dbReference type="PROSITE" id="PS01124"/>
    </source>
</evidence>
<dbReference type="PROSITE" id="PS00041">
    <property type="entry name" value="HTH_ARAC_FAMILY_1"/>
    <property type="match status" value="1"/>
</dbReference>
<dbReference type="PANTHER" id="PTHR43280">
    <property type="entry name" value="ARAC-FAMILY TRANSCRIPTIONAL REGULATOR"/>
    <property type="match status" value="1"/>
</dbReference>
<dbReference type="PROSITE" id="PS01124">
    <property type="entry name" value="HTH_ARAC_FAMILY_2"/>
    <property type="match status" value="1"/>
</dbReference>
<dbReference type="PANTHER" id="PTHR43280:SF10">
    <property type="entry name" value="REGULATORY PROTEIN POCR"/>
    <property type="match status" value="1"/>
</dbReference>
<dbReference type="RefSeq" id="WP_078712261.1">
    <property type="nucleotide sequence ID" value="NZ_FUWY01000005.1"/>
</dbReference>
<dbReference type="Gene3D" id="2.60.120.10">
    <property type="entry name" value="Jelly Rolls"/>
    <property type="match status" value="1"/>
</dbReference>